<comment type="caution">
    <text evidence="20">The sequence shown here is derived from an EMBL/GenBank/DDBJ whole genome shotgun (WGS) entry which is preliminary data.</text>
</comment>
<feature type="domain" description="Trichome birefringence-like N-terminal" evidence="19">
    <location>
        <begin position="334"/>
        <end position="386"/>
    </location>
</feature>
<dbReference type="PANTHER" id="PTHR19321:SF7">
    <property type="entry name" value="65-KDA MICROTUBULE-ASSOCIATED PROTEIN 3"/>
    <property type="match status" value="1"/>
</dbReference>
<evidence type="ECO:0000256" key="7">
    <source>
        <dbReference type="ARBA" id="ARBA00022553"/>
    </source>
</evidence>
<feature type="compositionally biased region" description="Polar residues" evidence="16">
    <location>
        <begin position="99"/>
        <end position="115"/>
    </location>
</feature>
<gene>
    <name evidence="20" type="ORF">DVH24_022693</name>
</gene>
<evidence type="ECO:0000313" key="21">
    <source>
        <dbReference type="Proteomes" id="UP000290289"/>
    </source>
</evidence>
<sequence length="1236" mass="138915">MMNQRALYSNLFRTDCLIWKAMTWASPKGSISMTSYPKGLSWIVVSGVALALFLLFASWVLVTYPIGSTVSWYFYGVDGMQKLDYSSSIGNPMSHDSPLPNNVDSSDKNVVSGSNLEVPRSSDDPQPKVVDHQTESNLEVPKSSDDPQTKVVDQNVPTELNSQVPTTSDGSVIVSETREIKDVPDVTENSSGSSDNENVESVPAVSTASSIVDSMIKTDKNLSDESISQLSSHSSDPSIVSEIKETKDIEEPALGPSNNTMQEDGAKVASGSSNVTEIGANDKPVPVSLANNSDISLIEPNDTISAPSDSKPENIPTSTQLRNNATSGGSVDSGCDLYSGSWIYDSEGPLYTNNTCPVLTQMQNCQGNGRPDKQYENWRWKPSQCDLPRFDPRKFLELMRGKTIAFIGDSVEVPKNRGNKRMQRYYFKSTSTFVVRIWSSWLVKQTTEAFDFAREGVAKLHLDAPDDKFIDLIPKFDVIIFSSGHWFAKQSVYILNNEIVGGQLWWPDNSRPMKVNNIEAFGISVETILTAVARHPNYTGIAIVRSYSPDHYEGGAWNTGGSCTGKVKPLALGEVVENGFTNIMHEKQVMGFNRAIQKGVTNKSKLKLMDITKPFEYRHDGHPGPYRSPDPNKKTQRGPDGRPPPQDCLHWCMPGPVDTWNEFHWFNMSNVQSEQLLQMETTCGSLLYELQIIWNEVGESDKDRDKMLLELEQECLEVYRRKVDKANRCRAQLRQAIADSEAELAAICSAMGERPSDQNAGSLKEELSKIIPQLEEMKKRKCDRKNNFLEVLEEIRKISSEINGSTDYSSSTPAVDETDLSLRRLEELHRHLHGLQTEKSDRLKQIQDHLCTLNSLCSVLGMDYKQTISEVHPSLVDSEGSKNISNDTIQRLAAAIQKLREVKLQRMQRLQDLATTMLELWNLMDTPIEEQQMFQNITCNIAASEHEITEPNTLSVDFINYVEAEVSRLEELKSSKMKELVLKKRSELEEICRKTHMVLEADSAIDYVIEAIESGDVDPACVLDQIELQVAKVKEEAFSRKDILERVEKWLFACDEECWLEEYNRDENRYNAGRGAHLTLKRAEKARALVNKLPAMVDALASKTISWEKERGIEFTYDGIRLLSMLEEYTILREEKEQERRRQRDQKKIQGQLIAEQEVLYGSKPSPSKPQSVKKAPRMSTGGASNRRLSMQAPKPDPLHSVKGTPRSRKSDRVNPNEQLNNHLDDGFSSLSTEEA</sequence>
<keyword evidence="15" id="KW-0175">Coiled coil</keyword>
<evidence type="ECO:0000259" key="18">
    <source>
        <dbReference type="Pfam" id="PF13839"/>
    </source>
</evidence>
<dbReference type="Pfam" id="PF13839">
    <property type="entry name" value="PC-Esterase"/>
    <property type="match status" value="2"/>
</dbReference>
<evidence type="ECO:0000256" key="2">
    <source>
        <dbReference type="ARBA" id="ARBA00004167"/>
    </source>
</evidence>
<keyword evidence="8 17" id="KW-0812">Transmembrane</keyword>
<name>A0A498KK52_MALDO</name>
<comment type="subcellular location">
    <subcellularLocation>
        <location evidence="3">Cytoplasm</location>
        <location evidence="3">Cytoskeleton</location>
    </subcellularLocation>
    <subcellularLocation>
        <location evidence="2">Membrane</location>
        <topology evidence="2">Single-pass membrane protein</topology>
    </subcellularLocation>
    <subcellularLocation>
        <location evidence="1">Nucleus</location>
    </subcellularLocation>
</comment>
<dbReference type="PANTHER" id="PTHR19321">
    <property type="entry name" value="PROTEIN REGULATOR OF CYTOKINESIS 1 PRC1-RELATED"/>
    <property type="match status" value="1"/>
</dbReference>
<dbReference type="GO" id="GO:0005819">
    <property type="term" value="C:spindle"/>
    <property type="evidence" value="ECO:0007669"/>
    <property type="project" value="TreeGrafter"/>
</dbReference>
<protein>
    <submittedName>
        <fullName evidence="20">Uncharacterized protein</fullName>
    </submittedName>
</protein>
<feature type="compositionally biased region" description="Low complexity" evidence="16">
    <location>
        <begin position="1163"/>
        <end position="1174"/>
    </location>
</feature>
<dbReference type="Pfam" id="PF03999">
    <property type="entry name" value="MAP65_ASE1"/>
    <property type="match status" value="1"/>
</dbReference>
<evidence type="ECO:0000256" key="11">
    <source>
        <dbReference type="ARBA" id="ARBA00022989"/>
    </source>
</evidence>
<dbReference type="InterPro" id="IPR025846">
    <property type="entry name" value="TBL_N"/>
</dbReference>
<keyword evidence="11 17" id="KW-1133">Transmembrane helix</keyword>
<feature type="compositionally biased region" description="Polar residues" evidence="16">
    <location>
        <begin position="315"/>
        <end position="330"/>
    </location>
</feature>
<comment type="similarity">
    <text evidence="5">Belongs to the PC-esterase family. TBL subfamily.</text>
</comment>
<dbReference type="InterPro" id="IPR026057">
    <property type="entry name" value="TBL_C"/>
</dbReference>
<dbReference type="FunFam" id="1.20.58.1520:FF:000002">
    <property type="entry name" value="65-kDa microtubule-associated protein 6"/>
    <property type="match status" value="1"/>
</dbReference>
<evidence type="ECO:0000256" key="13">
    <source>
        <dbReference type="ARBA" id="ARBA00023212"/>
    </source>
</evidence>
<feature type="domain" description="Trichome birefringence-like C-terminal" evidence="18">
    <location>
        <begin position="416"/>
        <end position="663"/>
    </location>
</feature>
<accession>A0A498KK52</accession>
<evidence type="ECO:0000256" key="16">
    <source>
        <dbReference type="SAM" id="MobiDB-lite"/>
    </source>
</evidence>
<dbReference type="STRING" id="3750.A0A498KK52"/>
<dbReference type="GO" id="GO:0000226">
    <property type="term" value="P:microtubule cytoskeleton organization"/>
    <property type="evidence" value="ECO:0007669"/>
    <property type="project" value="InterPro"/>
</dbReference>
<evidence type="ECO:0000256" key="4">
    <source>
        <dbReference type="ARBA" id="ARBA00006187"/>
    </source>
</evidence>
<dbReference type="Gene3D" id="1.20.58.1520">
    <property type="match status" value="1"/>
</dbReference>
<evidence type="ECO:0000256" key="6">
    <source>
        <dbReference type="ARBA" id="ARBA00022490"/>
    </source>
</evidence>
<evidence type="ECO:0000256" key="10">
    <source>
        <dbReference type="ARBA" id="ARBA00022968"/>
    </source>
</evidence>
<dbReference type="Pfam" id="PF14416">
    <property type="entry name" value="PMR5N"/>
    <property type="match status" value="1"/>
</dbReference>
<dbReference type="GO" id="GO:0008017">
    <property type="term" value="F:microtubule binding"/>
    <property type="evidence" value="ECO:0007669"/>
    <property type="project" value="InterPro"/>
</dbReference>
<dbReference type="GO" id="GO:0005874">
    <property type="term" value="C:microtubule"/>
    <property type="evidence" value="ECO:0007669"/>
    <property type="project" value="UniProtKB-KW"/>
</dbReference>
<keyword evidence="21" id="KW-1185">Reference proteome</keyword>
<dbReference type="GO" id="GO:0016020">
    <property type="term" value="C:membrane"/>
    <property type="evidence" value="ECO:0007669"/>
    <property type="project" value="UniProtKB-SubCell"/>
</dbReference>
<evidence type="ECO:0000256" key="14">
    <source>
        <dbReference type="ARBA" id="ARBA00023242"/>
    </source>
</evidence>
<evidence type="ECO:0000313" key="20">
    <source>
        <dbReference type="EMBL" id="RXI08549.1"/>
    </source>
</evidence>
<dbReference type="GO" id="GO:0005737">
    <property type="term" value="C:cytoplasm"/>
    <property type="evidence" value="ECO:0007669"/>
    <property type="project" value="TreeGrafter"/>
</dbReference>
<evidence type="ECO:0000256" key="12">
    <source>
        <dbReference type="ARBA" id="ARBA00023136"/>
    </source>
</evidence>
<feature type="compositionally biased region" description="Basic and acidic residues" evidence="16">
    <location>
        <begin position="630"/>
        <end position="640"/>
    </location>
</feature>
<feature type="region of interest" description="Disordered" evidence="16">
    <location>
        <begin position="91"/>
        <end position="206"/>
    </location>
</feature>
<proteinExistence type="inferred from homology"/>
<feature type="compositionally biased region" description="Polar residues" evidence="16">
    <location>
        <begin position="151"/>
        <end position="170"/>
    </location>
</feature>
<feature type="compositionally biased region" description="Polar residues" evidence="16">
    <location>
        <begin position="187"/>
        <end position="196"/>
    </location>
</feature>
<keyword evidence="10" id="KW-0735">Signal-anchor</keyword>
<evidence type="ECO:0000256" key="15">
    <source>
        <dbReference type="SAM" id="Coils"/>
    </source>
</evidence>
<dbReference type="GO" id="GO:0005634">
    <property type="term" value="C:nucleus"/>
    <property type="evidence" value="ECO:0007669"/>
    <property type="project" value="UniProtKB-SubCell"/>
</dbReference>
<feature type="coiled-coil region" evidence="15">
    <location>
        <begin position="716"/>
        <end position="743"/>
    </location>
</feature>
<evidence type="ECO:0000256" key="5">
    <source>
        <dbReference type="ARBA" id="ARBA00007727"/>
    </source>
</evidence>
<feature type="domain" description="Trichome birefringence-like C-terminal" evidence="18">
    <location>
        <begin position="387"/>
        <end position="412"/>
    </location>
</feature>
<evidence type="ECO:0000256" key="1">
    <source>
        <dbReference type="ARBA" id="ARBA00004123"/>
    </source>
</evidence>
<feature type="compositionally biased region" description="Basic and acidic residues" evidence="16">
    <location>
        <begin position="120"/>
        <end position="134"/>
    </location>
</feature>
<feature type="region of interest" description="Disordered" evidence="16">
    <location>
        <begin position="1156"/>
        <end position="1236"/>
    </location>
</feature>
<evidence type="ECO:0000256" key="8">
    <source>
        <dbReference type="ARBA" id="ARBA00022692"/>
    </source>
</evidence>
<dbReference type="EMBL" id="RDQH01000327">
    <property type="protein sequence ID" value="RXI08549.1"/>
    <property type="molecule type" value="Genomic_DNA"/>
</dbReference>
<organism evidence="20 21">
    <name type="scientific">Malus domestica</name>
    <name type="common">Apple</name>
    <name type="synonym">Pyrus malus</name>
    <dbReference type="NCBI Taxonomy" id="3750"/>
    <lineage>
        <taxon>Eukaryota</taxon>
        <taxon>Viridiplantae</taxon>
        <taxon>Streptophyta</taxon>
        <taxon>Embryophyta</taxon>
        <taxon>Tracheophyta</taxon>
        <taxon>Spermatophyta</taxon>
        <taxon>Magnoliopsida</taxon>
        <taxon>eudicotyledons</taxon>
        <taxon>Gunneridae</taxon>
        <taxon>Pentapetalae</taxon>
        <taxon>rosids</taxon>
        <taxon>fabids</taxon>
        <taxon>Rosales</taxon>
        <taxon>Rosaceae</taxon>
        <taxon>Amygdaloideae</taxon>
        <taxon>Maleae</taxon>
        <taxon>Malus</taxon>
    </lineage>
</organism>
<evidence type="ECO:0000256" key="3">
    <source>
        <dbReference type="ARBA" id="ARBA00004245"/>
    </source>
</evidence>
<evidence type="ECO:0000256" key="17">
    <source>
        <dbReference type="SAM" id="Phobius"/>
    </source>
</evidence>
<feature type="transmembrane region" description="Helical" evidence="17">
    <location>
        <begin position="40"/>
        <end position="62"/>
    </location>
</feature>
<keyword evidence="14" id="KW-0539">Nucleus</keyword>
<dbReference type="Proteomes" id="UP000290289">
    <property type="component" value="Chromosome 1"/>
</dbReference>
<keyword evidence="7" id="KW-0597">Phosphoprotein</keyword>
<evidence type="ECO:0000256" key="9">
    <source>
        <dbReference type="ARBA" id="ARBA00022701"/>
    </source>
</evidence>
<evidence type="ECO:0000259" key="19">
    <source>
        <dbReference type="Pfam" id="PF14416"/>
    </source>
</evidence>
<keyword evidence="12 17" id="KW-0472">Membrane</keyword>
<comment type="similarity">
    <text evidence="4">Belongs to the MAP65/ASE1 family.</text>
</comment>
<keyword evidence="6" id="KW-0963">Cytoplasm</keyword>
<reference evidence="20 21" key="1">
    <citation type="submission" date="2018-10" db="EMBL/GenBank/DDBJ databases">
        <title>A high-quality apple genome assembly.</title>
        <authorList>
            <person name="Hu J."/>
        </authorList>
    </citation>
    <scope>NUCLEOTIDE SEQUENCE [LARGE SCALE GENOMIC DNA]</scope>
    <source>
        <strain evidence="21">cv. HFTH1</strain>
        <tissue evidence="20">Young leaf</tissue>
    </source>
</reference>
<dbReference type="InterPro" id="IPR007145">
    <property type="entry name" value="MAP65_Ase1_PRC1"/>
</dbReference>
<feature type="region of interest" description="Disordered" evidence="16">
    <location>
        <begin position="298"/>
        <end position="330"/>
    </location>
</feature>
<dbReference type="AlphaFoldDB" id="A0A498KK52"/>
<feature type="region of interest" description="Disordered" evidence="16">
    <location>
        <begin position="616"/>
        <end position="647"/>
    </location>
</feature>
<keyword evidence="9" id="KW-0493">Microtubule</keyword>
<keyword evidence="13" id="KW-0206">Cytoskeleton</keyword>
<dbReference type="GO" id="GO:0016740">
    <property type="term" value="F:transferase activity"/>
    <property type="evidence" value="ECO:0007669"/>
    <property type="project" value="InterPro"/>
</dbReference>